<dbReference type="AlphaFoldDB" id="A0AAV9ZI75"/>
<keyword evidence="3" id="KW-1185">Reference proteome</keyword>
<accession>A0AAV9ZI75</accession>
<feature type="transmembrane region" description="Helical" evidence="1">
    <location>
        <begin position="261"/>
        <end position="281"/>
    </location>
</feature>
<feature type="transmembrane region" description="Helical" evidence="1">
    <location>
        <begin position="223"/>
        <end position="241"/>
    </location>
</feature>
<feature type="transmembrane region" description="Helical" evidence="1">
    <location>
        <begin position="49"/>
        <end position="69"/>
    </location>
</feature>
<protein>
    <submittedName>
        <fullName evidence="2">Uncharacterized protein</fullName>
    </submittedName>
</protein>
<keyword evidence="1" id="KW-0812">Transmembrane</keyword>
<feature type="transmembrane region" description="Helical" evidence="1">
    <location>
        <begin position="139"/>
        <end position="162"/>
    </location>
</feature>
<organism evidence="2 3">
    <name type="scientific">Favolaschia claudopus</name>
    <dbReference type="NCBI Taxonomy" id="2862362"/>
    <lineage>
        <taxon>Eukaryota</taxon>
        <taxon>Fungi</taxon>
        <taxon>Dikarya</taxon>
        <taxon>Basidiomycota</taxon>
        <taxon>Agaricomycotina</taxon>
        <taxon>Agaricomycetes</taxon>
        <taxon>Agaricomycetidae</taxon>
        <taxon>Agaricales</taxon>
        <taxon>Marasmiineae</taxon>
        <taxon>Mycenaceae</taxon>
        <taxon>Favolaschia</taxon>
    </lineage>
</organism>
<dbReference type="Proteomes" id="UP001362999">
    <property type="component" value="Unassembled WGS sequence"/>
</dbReference>
<keyword evidence="1" id="KW-1133">Transmembrane helix</keyword>
<dbReference type="EMBL" id="JAWWNJ010000143">
    <property type="protein sequence ID" value="KAK6984073.1"/>
    <property type="molecule type" value="Genomic_DNA"/>
</dbReference>
<gene>
    <name evidence="2" type="ORF">R3P38DRAFT_3333255</name>
</gene>
<feature type="transmembrane region" description="Helical" evidence="1">
    <location>
        <begin position="6"/>
        <end position="28"/>
    </location>
</feature>
<name>A0AAV9ZI75_9AGAR</name>
<comment type="caution">
    <text evidence="2">The sequence shown here is derived from an EMBL/GenBank/DDBJ whole genome shotgun (WGS) entry which is preliminary data.</text>
</comment>
<evidence type="ECO:0000256" key="1">
    <source>
        <dbReference type="SAM" id="Phobius"/>
    </source>
</evidence>
<feature type="transmembrane region" description="Helical" evidence="1">
    <location>
        <begin position="97"/>
        <end position="127"/>
    </location>
</feature>
<evidence type="ECO:0000313" key="2">
    <source>
        <dbReference type="EMBL" id="KAK6984073.1"/>
    </source>
</evidence>
<evidence type="ECO:0000313" key="3">
    <source>
        <dbReference type="Proteomes" id="UP001362999"/>
    </source>
</evidence>
<proteinExistence type="predicted"/>
<sequence length="451" mass="50561">MSHTSPASYLVWSIMSVILFAFLVFHMWSFDRFRCLRWSSSGTFKRVMTYSYLLAVPLIVTYALGFAIIKYRQGFIAAGGVAIPKPYPLWPDSARSAIFPLMLTFAFAWSLEMITHLEELCFWFFVVKSTEPQDWFRSAYFRIWIVGSCAAIVYMPVVTVLARRDPLVCEAHTFLGGSAGSLTLTLAFTPILWAFPNFLAGLKAAGVDSATIVRLTKFHELNMIRVLFRFVFLVPLFILGVDGVRPHKHINESMVWTDFLTMIFAVGCCISSALTLVIFFPRSVEDEIAARDAAREKRRSRAYSHSLAPSNGRRTSSLTAAQEWDMPITASEAAHMNATAEYPASPGTAFDLEQQQQQQYAGQQRPYNFLPSIDEHTAEAELDGSAFISSPQMAYKEGHYDRARDVNMQDMASVGSASASGSMRKIYLHRRPSGVNPLVHNFRSPIDLGEG</sequence>
<feature type="transmembrane region" description="Helical" evidence="1">
    <location>
        <begin position="182"/>
        <end position="202"/>
    </location>
</feature>
<keyword evidence="1" id="KW-0472">Membrane</keyword>
<reference evidence="2 3" key="1">
    <citation type="journal article" date="2024" name="J Genomics">
        <title>Draft genome sequencing and assembly of Favolaschia claudopus CIRM-BRFM 2984 isolated from oak limbs.</title>
        <authorList>
            <person name="Navarro D."/>
            <person name="Drula E."/>
            <person name="Chaduli D."/>
            <person name="Cazenave R."/>
            <person name="Ahrendt S."/>
            <person name="Wang J."/>
            <person name="Lipzen A."/>
            <person name="Daum C."/>
            <person name="Barry K."/>
            <person name="Grigoriev I.V."/>
            <person name="Favel A."/>
            <person name="Rosso M.N."/>
            <person name="Martin F."/>
        </authorList>
    </citation>
    <scope>NUCLEOTIDE SEQUENCE [LARGE SCALE GENOMIC DNA]</scope>
    <source>
        <strain evidence="2 3">CIRM-BRFM 2984</strain>
    </source>
</reference>